<accession>A0A163M2K0</accession>
<comment type="caution">
    <text evidence="1">The sequence shown here is derived from an EMBL/GenBank/DDBJ whole genome shotgun (WGS) entry which is preliminary data.</text>
</comment>
<dbReference type="RefSeq" id="WP_063479491.1">
    <property type="nucleotide sequence ID" value="NZ_CP147845.1"/>
</dbReference>
<sequence>MIAIGKAEIGDLPAILDLQHDAYMNAVENHYSDVNRAELFTGHKSTKNLAFYERLGYTKFKEKVMNHNLIVIYLGKDI</sequence>
<dbReference type="OrthoDB" id="9788755at2"/>
<evidence type="ECO:0008006" key="3">
    <source>
        <dbReference type="Google" id="ProtNLM"/>
    </source>
</evidence>
<keyword evidence="2" id="KW-1185">Reference proteome</keyword>
<dbReference type="InterPro" id="IPR016181">
    <property type="entry name" value="Acyl_CoA_acyltransferase"/>
</dbReference>
<organism evidence="1 2">
    <name type="scientific">Paenibacillus glucanolyticus</name>
    <dbReference type="NCBI Taxonomy" id="59843"/>
    <lineage>
        <taxon>Bacteria</taxon>
        <taxon>Bacillati</taxon>
        <taxon>Bacillota</taxon>
        <taxon>Bacilli</taxon>
        <taxon>Bacillales</taxon>
        <taxon>Paenibacillaceae</taxon>
        <taxon>Paenibacillus</taxon>
    </lineage>
</organism>
<dbReference type="SUPFAM" id="SSF55729">
    <property type="entry name" value="Acyl-CoA N-acyltransferases (Nat)"/>
    <property type="match status" value="1"/>
</dbReference>
<dbReference type="EMBL" id="LWMH01000001">
    <property type="protein sequence ID" value="KZS48689.1"/>
    <property type="molecule type" value="Genomic_DNA"/>
</dbReference>
<evidence type="ECO:0000313" key="2">
    <source>
        <dbReference type="Proteomes" id="UP000076796"/>
    </source>
</evidence>
<dbReference type="STRING" id="59843.A3958_22780"/>
<evidence type="ECO:0000313" key="1">
    <source>
        <dbReference type="EMBL" id="KZS48689.1"/>
    </source>
</evidence>
<name>A0A163M2K0_9BACL</name>
<gene>
    <name evidence="1" type="ORF">AWU65_23510</name>
</gene>
<reference evidence="1" key="1">
    <citation type="journal article" date="2016" name="Genome Announc.">
        <title>Draft genomes of two strains of Paenibacillus glucanolyticus with capability to degrade lignocellulose.</title>
        <authorList>
            <person name="Mathews S.L."/>
            <person name="Pawlak J."/>
            <person name="Grunden A.M."/>
        </authorList>
    </citation>
    <scope>NUCLEOTIDE SEQUENCE [LARGE SCALE GENOMIC DNA]</scope>
    <source>
        <strain evidence="1">SLM1</strain>
    </source>
</reference>
<dbReference type="GeneID" id="97555742"/>
<protein>
    <recommendedName>
        <fullName evidence="3">N-acetyltransferase domain-containing protein</fullName>
    </recommendedName>
</protein>
<dbReference type="AlphaFoldDB" id="A0A163M2K0"/>
<dbReference type="Proteomes" id="UP000076796">
    <property type="component" value="Unassembled WGS sequence"/>
</dbReference>
<proteinExistence type="predicted"/>